<keyword evidence="1" id="KW-0812">Transmembrane</keyword>
<name>A0A0W0VXX6_9GAMM</name>
<sequence length="151" mass="17612">MGNIRLTVHPLSRNDIAILANLFEASFDYYIHHNSPFFIDYLRNLRTLIGLGYTAILADGALLSVYQRYLDNFIEQKIGNFRERQQNKLLIALSTAEMIGSAVISFSALKFPQYYDDFIEALYYTIVRNPEIIDYKKDAERIFNQLKGSRW</sequence>
<keyword evidence="3" id="KW-1185">Reference proteome</keyword>
<gene>
    <name evidence="2" type="ORF">Lmac_2134</name>
</gene>
<evidence type="ECO:0000256" key="1">
    <source>
        <dbReference type="SAM" id="Phobius"/>
    </source>
</evidence>
<proteinExistence type="predicted"/>
<keyword evidence="1" id="KW-1133">Transmembrane helix</keyword>
<evidence type="ECO:0000313" key="2">
    <source>
        <dbReference type="EMBL" id="KTD25156.1"/>
    </source>
</evidence>
<feature type="transmembrane region" description="Helical" evidence="1">
    <location>
        <begin position="89"/>
        <end position="109"/>
    </location>
</feature>
<accession>A0A0W0VXX6</accession>
<protein>
    <submittedName>
        <fullName evidence="2">Uncharacterized protein</fullName>
    </submittedName>
</protein>
<dbReference type="Proteomes" id="UP000054908">
    <property type="component" value="Unassembled WGS sequence"/>
</dbReference>
<dbReference type="EMBL" id="LNYL01000045">
    <property type="protein sequence ID" value="KTD25156.1"/>
    <property type="molecule type" value="Genomic_DNA"/>
</dbReference>
<keyword evidence="1" id="KW-0472">Membrane</keyword>
<reference evidence="2 3" key="1">
    <citation type="submission" date="2015-11" db="EMBL/GenBank/DDBJ databases">
        <title>Genomic analysis of 38 Legionella species identifies large and diverse effector repertoires.</title>
        <authorList>
            <person name="Burstein D."/>
            <person name="Amaro F."/>
            <person name="Zusman T."/>
            <person name="Lifshitz Z."/>
            <person name="Cohen O."/>
            <person name="Gilbert J.A."/>
            <person name="Pupko T."/>
            <person name="Shuman H.A."/>
            <person name="Segal G."/>
        </authorList>
    </citation>
    <scope>NUCLEOTIDE SEQUENCE [LARGE SCALE GENOMIC DNA]</scope>
    <source>
        <strain evidence="2 3">PX-1-G2-E2</strain>
    </source>
</reference>
<comment type="caution">
    <text evidence="2">The sequence shown here is derived from an EMBL/GenBank/DDBJ whole genome shotgun (WGS) entry which is preliminary data.</text>
</comment>
<feature type="transmembrane region" description="Helical" evidence="1">
    <location>
        <begin position="48"/>
        <end position="69"/>
    </location>
</feature>
<dbReference type="AlphaFoldDB" id="A0A0W0VXX6"/>
<evidence type="ECO:0000313" key="3">
    <source>
        <dbReference type="Proteomes" id="UP000054908"/>
    </source>
</evidence>
<organism evidence="2 3">
    <name type="scientific">Legionella maceachernii</name>
    <dbReference type="NCBI Taxonomy" id="466"/>
    <lineage>
        <taxon>Bacteria</taxon>
        <taxon>Pseudomonadati</taxon>
        <taxon>Pseudomonadota</taxon>
        <taxon>Gammaproteobacteria</taxon>
        <taxon>Legionellales</taxon>
        <taxon>Legionellaceae</taxon>
        <taxon>Legionella</taxon>
    </lineage>
</organism>
<dbReference type="RefSeq" id="WP_133140981.1">
    <property type="nucleotide sequence ID" value="NZ_FUXJ01000022.1"/>
</dbReference>
<dbReference type="PATRIC" id="fig|466.6.peg.2265"/>